<dbReference type="AlphaFoldDB" id="A0A2Z7CKB7"/>
<feature type="region of interest" description="Disordered" evidence="1">
    <location>
        <begin position="244"/>
        <end position="300"/>
    </location>
</feature>
<dbReference type="Proteomes" id="UP000250235">
    <property type="component" value="Unassembled WGS sequence"/>
</dbReference>
<name>A0A2Z7CKB7_9LAMI</name>
<proteinExistence type="predicted"/>
<feature type="compositionally biased region" description="Basic and acidic residues" evidence="1">
    <location>
        <begin position="260"/>
        <end position="294"/>
    </location>
</feature>
<dbReference type="EMBL" id="KQ996446">
    <property type="protein sequence ID" value="KZV45004.1"/>
    <property type="molecule type" value="Genomic_DNA"/>
</dbReference>
<dbReference type="OrthoDB" id="1937476at2759"/>
<feature type="compositionally biased region" description="Polar residues" evidence="1">
    <location>
        <begin position="250"/>
        <end position="259"/>
    </location>
</feature>
<gene>
    <name evidence="2" type="ORF">F511_29740</name>
</gene>
<accession>A0A2Z7CKB7</accession>
<protein>
    <submittedName>
        <fullName evidence="2">Uncharacterized protein</fullName>
    </submittedName>
</protein>
<evidence type="ECO:0000313" key="3">
    <source>
        <dbReference type="Proteomes" id="UP000250235"/>
    </source>
</evidence>
<evidence type="ECO:0000313" key="2">
    <source>
        <dbReference type="EMBL" id="KZV45004.1"/>
    </source>
</evidence>
<organism evidence="2 3">
    <name type="scientific">Dorcoceras hygrometricum</name>
    <dbReference type="NCBI Taxonomy" id="472368"/>
    <lineage>
        <taxon>Eukaryota</taxon>
        <taxon>Viridiplantae</taxon>
        <taxon>Streptophyta</taxon>
        <taxon>Embryophyta</taxon>
        <taxon>Tracheophyta</taxon>
        <taxon>Spermatophyta</taxon>
        <taxon>Magnoliopsida</taxon>
        <taxon>eudicotyledons</taxon>
        <taxon>Gunneridae</taxon>
        <taxon>Pentapetalae</taxon>
        <taxon>asterids</taxon>
        <taxon>lamiids</taxon>
        <taxon>Lamiales</taxon>
        <taxon>Gesneriaceae</taxon>
        <taxon>Didymocarpoideae</taxon>
        <taxon>Trichosporeae</taxon>
        <taxon>Loxocarpinae</taxon>
        <taxon>Dorcoceras</taxon>
    </lineage>
</organism>
<evidence type="ECO:0000256" key="1">
    <source>
        <dbReference type="SAM" id="MobiDB-lite"/>
    </source>
</evidence>
<keyword evidence="3" id="KW-1185">Reference proteome</keyword>
<sequence>MCPKVATIVEQVLARRGETSLEPEKQPRHRDPYDALVIRAMIANYDVAAFSSARVLSEFIIHGIHGKNRLGDYPIKSMKIPMLEFIRNSLERVASALHQKIKYPITNGVGEVLGDRRMAQKCYVEEVRIEKKGKKASHLQPGLISGYPSLREILLSDHPFLHPLRKKRSLNYVLIRLLYACFGDCMSSSAERERTVASSRSTQRSSWSSTDQIVADELKHLRVIQRRTKQLRVVQRRTKLLRARYRRNETNQSKTMNKRNNSELYREERTSSELYKEERSSSELYKEERSRLEQNRASLN</sequence>
<reference evidence="2 3" key="1">
    <citation type="journal article" date="2015" name="Proc. Natl. Acad. Sci. U.S.A.">
        <title>The resurrection genome of Boea hygrometrica: A blueprint for survival of dehydration.</title>
        <authorList>
            <person name="Xiao L."/>
            <person name="Yang G."/>
            <person name="Zhang L."/>
            <person name="Yang X."/>
            <person name="Zhao S."/>
            <person name="Ji Z."/>
            <person name="Zhou Q."/>
            <person name="Hu M."/>
            <person name="Wang Y."/>
            <person name="Chen M."/>
            <person name="Xu Y."/>
            <person name="Jin H."/>
            <person name="Xiao X."/>
            <person name="Hu G."/>
            <person name="Bao F."/>
            <person name="Hu Y."/>
            <person name="Wan P."/>
            <person name="Li L."/>
            <person name="Deng X."/>
            <person name="Kuang T."/>
            <person name="Xiang C."/>
            <person name="Zhu J.K."/>
            <person name="Oliver M.J."/>
            <person name="He Y."/>
        </authorList>
    </citation>
    <scope>NUCLEOTIDE SEQUENCE [LARGE SCALE GENOMIC DNA]</scope>
    <source>
        <strain evidence="3">cv. XS01</strain>
    </source>
</reference>